<dbReference type="SMART" id="SM00547">
    <property type="entry name" value="ZnF_RBZ"/>
    <property type="match status" value="1"/>
</dbReference>
<dbReference type="Gene3D" id="4.10.1060.10">
    <property type="entry name" value="Zinc finger, RanBP2-type"/>
    <property type="match status" value="1"/>
</dbReference>
<protein>
    <recommendedName>
        <fullName evidence="10">RanBP2-type domain-containing protein</fullName>
    </recommendedName>
</protein>
<name>A0A1D1ZRF2_AUXPR</name>
<dbReference type="InterPro" id="IPR001876">
    <property type="entry name" value="Znf_RanBP2"/>
</dbReference>
<dbReference type="PROSITE" id="PS50199">
    <property type="entry name" value="ZF_RANBP2_2"/>
    <property type="match status" value="1"/>
</dbReference>
<feature type="compositionally biased region" description="Basic and acidic residues" evidence="9">
    <location>
        <begin position="129"/>
        <end position="204"/>
    </location>
</feature>
<evidence type="ECO:0000256" key="6">
    <source>
        <dbReference type="ARBA" id="ARBA00022884"/>
    </source>
</evidence>
<reference evidence="11" key="1">
    <citation type="submission" date="2015-08" db="EMBL/GenBank/DDBJ databases">
        <authorList>
            <person name="Babu N.S."/>
            <person name="Beckwith C.J."/>
            <person name="Beseler K.G."/>
            <person name="Brison A."/>
            <person name="Carone J.V."/>
            <person name="Caskin T.P."/>
            <person name="Diamond M."/>
            <person name="Durham M.E."/>
            <person name="Foxe J.M."/>
            <person name="Go M."/>
            <person name="Henderson B.A."/>
            <person name="Jones I.B."/>
            <person name="McGettigan J.A."/>
            <person name="Micheletti S.J."/>
            <person name="Nasrallah M.E."/>
            <person name="Ortiz D."/>
            <person name="Piller C.R."/>
            <person name="Privatt S.R."/>
            <person name="Schneider S.L."/>
            <person name="Sharp S."/>
            <person name="Smith T.C."/>
            <person name="Stanton J.D."/>
            <person name="Ullery H.E."/>
            <person name="Wilson R.J."/>
            <person name="Serrano M.G."/>
            <person name="Buck G."/>
            <person name="Lee V."/>
            <person name="Wang Y."/>
            <person name="Carvalho R."/>
            <person name="Voegtly L."/>
            <person name="Shi R."/>
            <person name="Duckworth R."/>
            <person name="Johnson A."/>
            <person name="Loviza R."/>
            <person name="Walstead R."/>
            <person name="Shah Z."/>
            <person name="Kiflezghi M."/>
            <person name="Wade K."/>
            <person name="Ball S.L."/>
            <person name="Bradley K.W."/>
            <person name="Asai D.J."/>
            <person name="Bowman C.A."/>
            <person name="Russell D.A."/>
            <person name="Pope W.H."/>
            <person name="Jacobs-Sera D."/>
            <person name="Hendrix R.W."/>
            <person name="Hatfull G.F."/>
        </authorList>
    </citation>
    <scope>NUCLEOTIDE SEQUENCE</scope>
</reference>
<sequence length="204" mass="22466">MLLPHLGCHILLIILRKWRLHPRLLVAPPSRAPPPPFTATLPVGGRGGYGAPPPTAAGPPYGAPAGGPPPRERVVAAPQGPPGLFAPEDWACTACGNVNWARRRECNQCNAPKPGAVDLTREGAGGGFKELDSAEVEEARRRRREHEAREEYDEFGRPRKPSAAEDRAARERAALERLAGKYGARERSRSPRRERSRSPRRERY</sequence>
<comment type="subcellular location">
    <subcellularLocation>
        <location evidence="1">Nucleus</location>
    </subcellularLocation>
</comment>
<evidence type="ECO:0000256" key="8">
    <source>
        <dbReference type="PROSITE-ProRule" id="PRU00322"/>
    </source>
</evidence>
<dbReference type="SUPFAM" id="SSF90209">
    <property type="entry name" value="Ran binding protein zinc finger-like"/>
    <property type="match status" value="1"/>
</dbReference>
<evidence type="ECO:0000256" key="9">
    <source>
        <dbReference type="SAM" id="MobiDB-lite"/>
    </source>
</evidence>
<keyword evidence="4 8" id="KW-0863">Zinc-finger</keyword>
<dbReference type="InterPro" id="IPR036443">
    <property type="entry name" value="Znf_RanBP2_sf"/>
</dbReference>
<dbReference type="EMBL" id="GDKF01009080">
    <property type="protein sequence ID" value="JAT69542.1"/>
    <property type="molecule type" value="Transcribed_RNA"/>
</dbReference>
<keyword evidence="7" id="KW-0539">Nucleus</keyword>
<gene>
    <name evidence="11" type="ORF">g.17522</name>
</gene>
<evidence type="ECO:0000313" key="11">
    <source>
        <dbReference type="EMBL" id="JAT69542.1"/>
    </source>
</evidence>
<feature type="region of interest" description="Disordered" evidence="9">
    <location>
        <begin position="109"/>
        <end position="204"/>
    </location>
</feature>
<dbReference type="PROSITE" id="PS01358">
    <property type="entry name" value="ZF_RANBP2_1"/>
    <property type="match status" value="1"/>
</dbReference>
<evidence type="ECO:0000256" key="5">
    <source>
        <dbReference type="ARBA" id="ARBA00022833"/>
    </source>
</evidence>
<feature type="domain" description="RanBP2-type" evidence="10">
    <location>
        <begin position="86"/>
        <end position="115"/>
    </location>
</feature>
<keyword evidence="5" id="KW-0862">Zinc</keyword>
<organism evidence="11">
    <name type="scientific">Auxenochlorella protothecoides</name>
    <name type="common">Green microalga</name>
    <name type="synonym">Chlorella protothecoides</name>
    <dbReference type="NCBI Taxonomy" id="3075"/>
    <lineage>
        <taxon>Eukaryota</taxon>
        <taxon>Viridiplantae</taxon>
        <taxon>Chlorophyta</taxon>
        <taxon>core chlorophytes</taxon>
        <taxon>Trebouxiophyceae</taxon>
        <taxon>Chlorellales</taxon>
        <taxon>Chlorellaceae</taxon>
        <taxon>Auxenochlorella</taxon>
    </lineage>
</organism>
<feature type="region of interest" description="Disordered" evidence="9">
    <location>
        <begin position="43"/>
        <end position="70"/>
    </location>
</feature>
<dbReference type="Pfam" id="PF00641">
    <property type="entry name" value="Zn_ribbon_RanBP"/>
    <property type="match status" value="1"/>
</dbReference>
<dbReference type="AlphaFoldDB" id="A0A1D1ZRF2"/>
<evidence type="ECO:0000256" key="2">
    <source>
        <dbReference type="ARBA" id="ARBA00022723"/>
    </source>
</evidence>
<evidence type="ECO:0000256" key="3">
    <source>
        <dbReference type="ARBA" id="ARBA00022737"/>
    </source>
</evidence>
<dbReference type="GO" id="GO:0003723">
    <property type="term" value="F:RNA binding"/>
    <property type="evidence" value="ECO:0007669"/>
    <property type="project" value="UniProtKB-KW"/>
</dbReference>
<keyword evidence="2" id="KW-0479">Metal-binding</keyword>
<dbReference type="GO" id="GO:0005634">
    <property type="term" value="C:nucleus"/>
    <property type="evidence" value="ECO:0007669"/>
    <property type="project" value="UniProtKB-SubCell"/>
</dbReference>
<evidence type="ECO:0000256" key="4">
    <source>
        <dbReference type="ARBA" id="ARBA00022771"/>
    </source>
</evidence>
<keyword evidence="3" id="KW-0677">Repeat</keyword>
<evidence type="ECO:0000256" key="1">
    <source>
        <dbReference type="ARBA" id="ARBA00004123"/>
    </source>
</evidence>
<dbReference type="FunFam" id="4.10.1060.10:FF:000004">
    <property type="entry name" value="Zinc finger Ran-binding domain-containing protein 2"/>
    <property type="match status" value="1"/>
</dbReference>
<evidence type="ECO:0000259" key="10">
    <source>
        <dbReference type="PROSITE" id="PS50199"/>
    </source>
</evidence>
<evidence type="ECO:0000256" key="7">
    <source>
        <dbReference type="ARBA" id="ARBA00023242"/>
    </source>
</evidence>
<dbReference type="GO" id="GO:0008270">
    <property type="term" value="F:zinc ion binding"/>
    <property type="evidence" value="ECO:0007669"/>
    <property type="project" value="UniProtKB-KW"/>
</dbReference>
<proteinExistence type="predicted"/>
<accession>A0A1D1ZRF2</accession>
<keyword evidence="6" id="KW-0694">RNA-binding</keyword>
<dbReference type="PANTHER" id="PTHR12999:SF17">
    <property type="entry name" value="ZINC FINGER RAN-BINDING DOMAIN-CONTAINING PROTEIN 2"/>
    <property type="match status" value="1"/>
</dbReference>
<dbReference type="PANTHER" id="PTHR12999">
    <property type="entry name" value="ZINC FINGER RAN-BINDING DOMAIN-CONTAINING PROTEIN 2 ZRANB2-RELATED"/>
    <property type="match status" value="1"/>
</dbReference>